<dbReference type="EMBL" id="CSBK01003125">
    <property type="protein sequence ID" value="CPA61658.1"/>
    <property type="molecule type" value="Genomic_DNA"/>
</dbReference>
<gene>
    <name evidence="1" type="ORF">ERS007739_04720</name>
</gene>
<sequence length="30" mass="3179">MARPFGSSVNIHSVTADRNTVGASAFTRMP</sequence>
<protein>
    <submittedName>
        <fullName evidence="1">Uncharacterized protein</fullName>
    </submittedName>
</protein>
<organism evidence="1 2">
    <name type="scientific">Mycobacterium tuberculosis</name>
    <dbReference type="NCBI Taxonomy" id="1773"/>
    <lineage>
        <taxon>Bacteria</taxon>
        <taxon>Bacillati</taxon>
        <taxon>Actinomycetota</taxon>
        <taxon>Actinomycetes</taxon>
        <taxon>Mycobacteriales</taxon>
        <taxon>Mycobacteriaceae</taxon>
        <taxon>Mycobacterium</taxon>
        <taxon>Mycobacterium tuberculosis complex</taxon>
    </lineage>
</organism>
<evidence type="ECO:0000313" key="1">
    <source>
        <dbReference type="EMBL" id="CPA61658.1"/>
    </source>
</evidence>
<proteinExistence type="predicted"/>
<name>A0A916PHE7_MYCTX</name>
<accession>A0A916PHE7</accession>
<reference evidence="2" key="1">
    <citation type="submission" date="2015-03" db="EMBL/GenBank/DDBJ databases">
        <authorList>
            <consortium name="Pathogen Informatics"/>
        </authorList>
    </citation>
    <scope>NUCLEOTIDE SEQUENCE [LARGE SCALE GENOMIC DNA]</scope>
    <source>
        <strain evidence="2">N09902308</strain>
    </source>
</reference>
<evidence type="ECO:0000313" key="2">
    <source>
        <dbReference type="Proteomes" id="UP000039021"/>
    </source>
</evidence>
<dbReference type="Proteomes" id="UP000039021">
    <property type="component" value="Unassembled WGS sequence"/>
</dbReference>
<dbReference type="AlphaFoldDB" id="A0A916PHE7"/>
<comment type="caution">
    <text evidence="1">The sequence shown here is derived from an EMBL/GenBank/DDBJ whole genome shotgun (WGS) entry which is preliminary data.</text>
</comment>